<accession>A0A233V8A1</accession>
<protein>
    <submittedName>
        <fullName evidence="1">Uncharacterized protein</fullName>
    </submittedName>
</protein>
<dbReference type="EMBL" id="NDYC01000009">
    <property type="protein sequence ID" value="OXZ28616.1"/>
    <property type="molecule type" value="Genomic_DNA"/>
</dbReference>
<dbReference type="AlphaFoldDB" id="A0A233V8A1"/>
<comment type="caution">
    <text evidence="1">The sequence shown here is derived from an EMBL/GenBank/DDBJ whole genome shotgun (WGS) entry which is preliminary data.</text>
</comment>
<gene>
    <name evidence="1" type="ORF">B9N49_01575</name>
</gene>
<sequence>MENSTFLASDYEKEQIDAIKKILRVYFSGDIEFSKNFSGLKPNIDNENLKKVLNELDENINRDDLIRYVNDINIMAYNEENKLCFMYDANRKFTKEKKIALENYPQDKNYGFCIEKWINKCNRTLHDSSSDLQNAIYSTMLDICCEEMGILVVRISEDDFDWTDDHAMEKLNEIVSNIRKGDFC</sequence>
<dbReference type="RefSeq" id="WP_094205228.1">
    <property type="nucleotide sequence ID" value="NZ_JAWGQP010000186.1"/>
</dbReference>
<evidence type="ECO:0000313" key="1">
    <source>
        <dbReference type="EMBL" id="OXZ28616.1"/>
    </source>
</evidence>
<reference evidence="2" key="1">
    <citation type="submission" date="2017-04" db="EMBL/GenBank/DDBJ databases">
        <title>Finegoldia magna isolated from orthopedic joint implant-associated infections.</title>
        <authorList>
            <person name="Bjorklund S."/>
            <person name="Bruggemann H."/>
            <person name="Jensen A."/>
            <person name="Hellmark B."/>
            <person name="Soderquist B."/>
        </authorList>
    </citation>
    <scope>NUCLEOTIDE SEQUENCE [LARGE SCALE GENOMIC DNA]</scope>
    <source>
        <strain evidence="2">CCUG 54800</strain>
    </source>
</reference>
<organism evidence="1 2">
    <name type="scientific">Finegoldia magna</name>
    <name type="common">Peptostreptococcus magnus</name>
    <dbReference type="NCBI Taxonomy" id="1260"/>
    <lineage>
        <taxon>Bacteria</taxon>
        <taxon>Bacillati</taxon>
        <taxon>Bacillota</taxon>
        <taxon>Tissierellia</taxon>
        <taxon>Tissierellales</taxon>
        <taxon>Peptoniphilaceae</taxon>
        <taxon>Finegoldia</taxon>
    </lineage>
</organism>
<dbReference type="Proteomes" id="UP000215413">
    <property type="component" value="Unassembled WGS sequence"/>
</dbReference>
<proteinExistence type="predicted"/>
<evidence type="ECO:0000313" key="2">
    <source>
        <dbReference type="Proteomes" id="UP000215413"/>
    </source>
</evidence>
<name>A0A233V8A1_FINMA</name>